<dbReference type="InterPro" id="IPR013022">
    <property type="entry name" value="Xyl_isomerase-like_TIM-brl"/>
</dbReference>
<keyword evidence="2" id="KW-0413">Isomerase</keyword>
<proteinExistence type="predicted"/>
<dbReference type="EMBL" id="VBAM01000130">
    <property type="protein sequence ID" value="TMJ14026.1"/>
    <property type="molecule type" value="Genomic_DNA"/>
</dbReference>
<comment type="caution">
    <text evidence="2">The sequence shown here is derived from an EMBL/GenBank/DDBJ whole genome shotgun (WGS) entry which is preliminary data.</text>
</comment>
<dbReference type="PANTHER" id="PTHR12110:SF53">
    <property type="entry name" value="BLR5974 PROTEIN"/>
    <property type="match status" value="1"/>
</dbReference>
<evidence type="ECO:0000259" key="1">
    <source>
        <dbReference type="Pfam" id="PF01261"/>
    </source>
</evidence>
<dbReference type="AlphaFoldDB" id="A0A537M1B8"/>
<dbReference type="InterPro" id="IPR036237">
    <property type="entry name" value="Xyl_isomerase-like_sf"/>
</dbReference>
<evidence type="ECO:0000313" key="3">
    <source>
        <dbReference type="Proteomes" id="UP000320393"/>
    </source>
</evidence>
<name>A0A537M1B8_9BACT</name>
<dbReference type="SUPFAM" id="SSF51658">
    <property type="entry name" value="Xylose isomerase-like"/>
    <property type="match status" value="1"/>
</dbReference>
<dbReference type="InterPro" id="IPR050312">
    <property type="entry name" value="IolE/XylAMocC-like"/>
</dbReference>
<dbReference type="Gene3D" id="3.20.20.150">
    <property type="entry name" value="Divalent-metal-dependent TIM barrel enzymes"/>
    <property type="match status" value="1"/>
</dbReference>
<dbReference type="Pfam" id="PF01261">
    <property type="entry name" value="AP_endonuc_2"/>
    <property type="match status" value="1"/>
</dbReference>
<evidence type="ECO:0000313" key="2">
    <source>
        <dbReference type="EMBL" id="TMJ14026.1"/>
    </source>
</evidence>
<reference evidence="2 3" key="1">
    <citation type="journal article" date="2019" name="Nat. Microbiol.">
        <title>Mediterranean grassland soil C-N compound turnover is dependent on rainfall and depth, and is mediated by genomically divergent microorganisms.</title>
        <authorList>
            <person name="Diamond S."/>
            <person name="Andeer P.F."/>
            <person name="Li Z."/>
            <person name="Crits-Christoph A."/>
            <person name="Burstein D."/>
            <person name="Anantharaman K."/>
            <person name="Lane K.R."/>
            <person name="Thomas B.C."/>
            <person name="Pan C."/>
            <person name="Northen T.R."/>
            <person name="Banfield J.F."/>
        </authorList>
    </citation>
    <scope>NUCLEOTIDE SEQUENCE [LARGE SCALE GENOMIC DNA]</scope>
    <source>
        <strain evidence="2">NP_5</strain>
    </source>
</reference>
<gene>
    <name evidence="2" type="ORF">E6H02_04105</name>
</gene>
<dbReference type="Proteomes" id="UP000320393">
    <property type="component" value="Unassembled WGS sequence"/>
</dbReference>
<dbReference type="PANTHER" id="PTHR12110">
    <property type="entry name" value="HYDROXYPYRUVATE ISOMERASE"/>
    <property type="match status" value="1"/>
</dbReference>
<sequence>MPLKLGAATYTYLWQASLEDAIRRLREIGFRYVEAMATPPHLWPRDTDARRRERLRQLCESLDVELVALNPTFLDLNLASTNPGIRAETVRQLEETIDLAADVGARLIVVACGQRHPLISPGPRELWRIVADGLERCLERCDRRGVSLGLENAWTVVDRAQQLVQLVRDHAHPRLQIAYDVANAAMVQSPSDGLRLVAGRLLHVHLSDTDRRVWAHDPIGHGVIDFAEIAAILRDIGYEGVSILEVTHPQDSDSALRESAEALEALGWAR</sequence>
<feature type="domain" description="Xylose isomerase-like TIM barrel" evidence="1">
    <location>
        <begin position="23"/>
        <end position="265"/>
    </location>
</feature>
<protein>
    <submittedName>
        <fullName evidence="2">Sugar phosphate isomerase/epimerase</fullName>
    </submittedName>
</protein>
<dbReference type="GO" id="GO:0016853">
    <property type="term" value="F:isomerase activity"/>
    <property type="evidence" value="ECO:0007669"/>
    <property type="project" value="UniProtKB-KW"/>
</dbReference>
<organism evidence="2 3">
    <name type="scientific">Candidatus Segetimicrobium genomatis</name>
    <dbReference type="NCBI Taxonomy" id="2569760"/>
    <lineage>
        <taxon>Bacteria</taxon>
        <taxon>Bacillati</taxon>
        <taxon>Candidatus Sysuimicrobiota</taxon>
        <taxon>Candidatus Sysuimicrobiia</taxon>
        <taxon>Candidatus Sysuimicrobiales</taxon>
        <taxon>Candidatus Segetimicrobiaceae</taxon>
        <taxon>Candidatus Segetimicrobium</taxon>
    </lineage>
</organism>
<accession>A0A537M1B8</accession>